<dbReference type="EMBL" id="VSSQ01138225">
    <property type="protein sequence ID" value="MPN61515.1"/>
    <property type="molecule type" value="Genomic_DNA"/>
</dbReference>
<dbReference type="InterPro" id="IPR051208">
    <property type="entry name" value="Class-I_Fumarase/Tartrate_DH"/>
</dbReference>
<keyword evidence="6 8" id="KW-0456">Lyase</keyword>
<evidence type="ECO:0000256" key="4">
    <source>
        <dbReference type="ARBA" id="ARBA00023004"/>
    </source>
</evidence>
<feature type="domain" description="Fe-S hydro-lyase tartrate dehydratase alpha-type catalytic" evidence="7">
    <location>
        <begin position="1"/>
        <end position="122"/>
    </location>
</feature>
<evidence type="ECO:0000256" key="5">
    <source>
        <dbReference type="ARBA" id="ARBA00023014"/>
    </source>
</evidence>
<evidence type="ECO:0000256" key="2">
    <source>
        <dbReference type="ARBA" id="ARBA00022485"/>
    </source>
</evidence>
<dbReference type="GO" id="GO:0051539">
    <property type="term" value="F:4 iron, 4 sulfur cluster binding"/>
    <property type="evidence" value="ECO:0007669"/>
    <property type="project" value="UniProtKB-KW"/>
</dbReference>
<dbReference type="EC" id="4.2.1.32" evidence="8"/>
<dbReference type="GO" id="GO:0008730">
    <property type="term" value="F:L(+)-tartrate dehydratase activity"/>
    <property type="evidence" value="ECO:0007669"/>
    <property type="project" value="UniProtKB-EC"/>
</dbReference>
<dbReference type="NCBIfam" id="TIGR00722">
    <property type="entry name" value="ttdA_fumA_fumB"/>
    <property type="match status" value="1"/>
</dbReference>
<keyword evidence="2" id="KW-0004">4Fe-4S</keyword>
<dbReference type="AlphaFoldDB" id="A0A645JCR5"/>
<evidence type="ECO:0000256" key="3">
    <source>
        <dbReference type="ARBA" id="ARBA00022723"/>
    </source>
</evidence>
<name>A0A645JCR5_9ZZZZ</name>
<evidence type="ECO:0000256" key="6">
    <source>
        <dbReference type="ARBA" id="ARBA00023239"/>
    </source>
</evidence>
<dbReference type="PANTHER" id="PTHR30389">
    <property type="entry name" value="FUMARATE HYDRATASE-RELATED"/>
    <property type="match status" value="1"/>
</dbReference>
<dbReference type="PANTHER" id="PTHR30389:SF17">
    <property type="entry name" value="L(+)-TARTRATE DEHYDRATASE SUBUNIT ALPHA-RELATED"/>
    <property type="match status" value="1"/>
</dbReference>
<gene>
    <name evidence="8" type="primary">ttdA_34</name>
    <name evidence="8" type="ORF">SDC9_209253</name>
</gene>
<keyword evidence="4" id="KW-0408">Iron</keyword>
<evidence type="ECO:0000313" key="8">
    <source>
        <dbReference type="EMBL" id="MPN61515.1"/>
    </source>
</evidence>
<accession>A0A645JCR5</accession>
<keyword evidence="3" id="KW-0479">Metal-binding</keyword>
<organism evidence="8">
    <name type="scientific">bioreactor metagenome</name>
    <dbReference type="NCBI Taxonomy" id="1076179"/>
    <lineage>
        <taxon>unclassified sequences</taxon>
        <taxon>metagenomes</taxon>
        <taxon>ecological metagenomes</taxon>
    </lineage>
</organism>
<dbReference type="InterPro" id="IPR004646">
    <property type="entry name" value="Fe-S_hydro-lyase_TtdA-typ_cat"/>
</dbReference>
<comment type="similarity">
    <text evidence="1">Belongs to the class-I fumarase family.</text>
</comment>
<keyword evidence="5" id="KW-0411">Iron-sulfur</keyword>
<evidence type="ECO:0000259" key="7">
    <source>
        <dbReference type="Pfam" id="PF05681"/>
    </source>
</evidence>
<dbReference type="Pfam" id="PF05681">
    <property type="entry name" value="Fumerase"/>
    <property type="match status" value="1"/>
</dbReference>
<protein>
    <submittedName>
        <fullName evidence="8">L(+)-tartrate dehydratase subunit alpha</fullName>
        <ecNumber evidence="8">4.2.1.32</ecNumber>
    </submittedName>
</protein>
<comment type="caution">
    <text evidence="8">The sequence shown here is derived from an EMBL/GenBank/DDBJ whole genome shotgun (WGS) entry which is preliminary data.</text>
</comment>
<reference evidence="8" key="1">
    <citation type="submission" date="2019-08" db="EMBL/GenBank/DDBJ databases">
        <authorList>
            <person name="Kucharzyk K."/>
            <person name="Murdoch R.W."/>
            <person name="Higgins S."/>
            <person name="Loffler F."/>
        </authorList>
    </citation>
    <scope>NUCLEOTIDE SEQUENCE</scope>
</reference>
<dbReference type="GO" id="GO:0046872">
    <property type="term" value="F:metal ion binding"/>
    <property type="evidence" value="ECO:0007669"/>
    <property type="project" value="UniProtKB-KW"/>
</dbReference>
<evidence type="ECO:0000256" key="1">
    <source>
        <dbReference type="ARBA" id="ARBA00008876"/>
    </source>
</evidence>
<proteinExistence type="inferred from homology"/>
<sequence length="124" mass="12580">MLVPADGVQGIKQFVLDTVEKAGPNPCPPIIIGMGIGGSFESAAIMAKQATALPLSRSNPDPRYKALEDGLLRAVNALGIGPGGTGGVTTALKVHILQAPTHIAGLPVAINICCHAARHASVTL</sequence>